<sequence>MQPYDDERYEHHLHHLHHDTGGALYHFDHHLSHLIQRGDLGDISEKQLRCQLEFETLCHLQMSQQQSPGNLLPFSRALGYLPQPSEVPYPSHIAYHKALSSSSSNVSASHSSTDAAPSSSLTSSDRDSGHASSQHSSHDMGTREPGQDLGRQTGMEPEEALERDEGEIAVSPDFQQCLLPSHQHSQDSIPLEDFTGHTSSWPGSTETTLNQSDSPGGSTSWSGGAEVCSILSHDSQDSLAGKESLSRDRLSGKESLSRDSLAGKESLSRDSLAGKDLAGKESLSRDGLAGKESLSRDSLTVPGRETKGSHRSLAHHSSGSEHESFPHLVKARCLRKTKSRGKGKGCLTPGLDELGFDNDAYSSDSSSEHSGDKDPSQKTGPRECWT</sequence>
<protein>
    <submittedName>
        <fullName evidence="2">Uncharacterized protein</fullName>
    </submittedName>
</protein>
<accession>A0AAD9NR92</accession>
<proteinExistence type="predicted"/>
<evidence type="ECO:0000313" key="2">
    <source>
        <dbReference type="EMBL" id="KAK2179455.1"/>
    </source>
</evidence>
<feature type="compositionally biased region" description="Basic and acidic residues" evidence="1">
    <location>
        <begin position="244"/>
        <end position="257"/>
    </location>
</feature>
<feature type="region of interest" description="Disordered" evidence="1">
    <location>
        <begin position="103"/>
        <end position="164"/>
    </location>
</feature>
<comment type="caution">
    <text evidence="2">The sequence shown here is derived from an EMBL/GenBank/DDBJ whole genome shotgun (WGS) entry which is preliminary data.</text>
</comment>
<feature type="compositionally biased region" description="Basic and acidic residues" evidence="1">
    <location>
        <begin position="366"/>
        <end position="376"/>
    </location>
</feature>
<feature type="compositionally biased region" description="Basic and acidic residues" evidence="1">
    <location>
        <begin position="136"/>
        <end position="146"/>
    </location>
</feature>
<feature type="region of interest" description="Disordered" evidence="1">
    <location>
        <begin position="182"/>
        <end position="386"/>
    </location>
</feature>
<organism evidence="2 3">
    <name type="scientific">Ridgeia piscesae</name>
    <name type="common">Tubeworm</name>
    <dbReference type="NCBI Taxonomy" id="27915"/>
    <lineage>
        <taxon>Eukaryota</taxon>
        <taxon>Metazoa</taxon>
        <taxon>Spiralia</taxon>
        <taxon>Lophotrochozoa</taxon>
        <taxon>Annelida</taxon>
        <taxon>Polychaeta</taxon>
        <taxon>Sedentaria</taxon>
        <taxon>Canalipalpata</taxon>
        <taxon>Sabellida</taxon>
        <taxon>Siboglinidae</taxon>
        <taxon>Ridgeia</taxon>
    </lineage>
</organism>
<feature type="compositionally biased region" description="Polar residues" evidence="1">
    <location>
        <begin position="196"/>
        <end position="222"/>
    </location>
</feature>
<gene>
    <name evidence="2" type="ORF">NP493_490g00000</name>
</gene>
<keyword evidence="3" id="KW-1185">Reference proteome</keyword>
<name>A0AAD9NR92_RIDPI</name>
<dbReference type="Proteomes" id="UP001209878">
    <property type="component" value="Unassembled WGS sequence"/>
</dbReference>
<dbReference type="AlphaFoldDB" id="A0AAD9NR92"/>
<evidence type="ECO:0000256" key="1">
    <source>
        <dbReference type="SAM" id="MobiDB-lite"/>
    </source>
</evidence>
<reference evidence="2" key="1">
    <citation type="journal article" date="2023" name="Mol. Biol. Evol.">
        <title>Third-Generation Sequencing Reveals the Adaptive Role of the Epigenome in Three Deep-Sea Polychaetes.</title>
        <authorList>
            <person name="Perez M."/>
            <person name="Aroh O."/>
            <person name="Sun Y."/>
            <person name="Lan Y."/>
            <person name="Juniper S.K."/>
            <person name="Young C.R."/>
            <person name="Angers B."/>
            <person name="Qian P.Y."/>
        </authorList>
    </citation>
    <scope>NUCLEOTIDE SEQUENCE</scope>
    <source>
        <strain evidence="2">R07B-5</strain>
    </source>
</reference>
<feature type="compositionally biased region" description="Basic residues" evidence="1">
    <location>
        <begin position="329"/>
        <end position="343"/>
    </location>
</feature>
<evidence type="ECO:0000313" key="3">
    <source>
        <dbReference type="Proteomes" id="UP001209878"/>
    </source>
</evidence>
<feature type="compositionally biased region" description="Low complexity" evidence="1">
    <location>
        <begin position="103"/>
        <end position="123"/>
    </location>
</feature>
<dbReference type="EMBL" id="JAODUO010000489">
    <property type="protein sequence ID" value="KAK2179455.1"/>
    <property type="molecule type" value="Genomic_DNA"/>
</dbReference>